<dbReference type="InterPro" id="IPR019734">
    <property type="entry name" value="TPR_rpt"/>
</dbReference>
<keyword evidence="5 7" id="KW-0697">Rotamase</keyword>
<comment type="caution">
    <text evidence="9">The sequence shown here is derived from an EMBL/GenBank/DDBJ whole genome shotgun (WGS) entry which is preliminary data.</text>
</comment>
<organism evidence="9 10">
    <name type="scientific">Effrenium voratum</name>
    <dbReference type="NCBI Taxonomy" id="2562239"/>
    <lineage>
        <taxon>Eukaryota</taxon>
        <taxon>Sar</taxon>
        <taxon>Alveolata</taxon>
        <taxon>Dinophyceae</taxon>
        <taxon>Suessiales</taxon>
        <taxon>Symbiodiniaceae</taxon>
        <taxon>Effrenium</taxon>
    </lineage>
</organism>
<dbReference type="Pfam" id="PF00254">
    <property type="entry name" value="FKBP_C"/>
    <property type="match status" value="1"/>
</dbReference>
<reference evidence="9" key="1">
    <citation type="submission" date="2023-08" db="EMBL/GenBank/DDBJ databases">
        <authorList>
            <person name="Chen Y."/>
            <person name="Shah S."/>
            <person name="Dougan E. K."/>
            <person name="Thang M."/>
            <person name="Chan C."/>
        </authorList>
    </citation>
    <scope>NUCLEOTIDE SEQUENCE</scope>
</reference>
<sequence>MQELGDGVLKQVLRLGDGPVPQKGDRVTVHYSCHRQDVLLDESRGREAMSFALGAGEVIAGWERALASMKQGELAALEVPPEMAYGEAEVAGGVGPLRFELELLEVLPAAEVPFPVKEDMSAEERLLQAAKEKEEGNVHFKAGSFQEAKEAYLNALYLLGFEADCDQRSEEGVWLDAFRRETRQKVALACQLNLCQCLLKLEEYLAAVQSASAALELDGANSKALYRRGLAQLGAGEAKLARSDLAAAARLEPRNAEIRRSLESCQQRLAGEKTATKEALGGFLSR</sequence>
<proteinExistence type="predicted"/>
<dbReference type="InterPro" id="IPR050754">
    <property type="entry name" value="FKBP4/5/8-like"/>
</dbReference>
<dbReference type="SUPFAM" id="SSF54534">
    <property type="entry name" value="FKBP-like"/>
    <property type="match status" value="1"/>
</dbReference>
<dbReference type="SMART" id="SM00028">
    <property type="entry name" value="TPR"/>
    <property type="match status" value="3"/>
</dbReference>
<comment type="catalytic activity">
    <reaction evidence="1 7">
        <text>[protein]-peptidylproline (omega=180) = [protein]-peptidylproline (omega=0)</text>
        <dbReference type="Rhea" id="RHEA:16237"/>
        <dbReference type="Rhea" id="RHEA-COMP:10747"/>
        <dbReference type="Rhea" id="RHEA-COMP:10748"/>
        <dbReference type="ChEBI" id="CHEBI:83833"/>
        <dbReference type="ChEBI" id="CHEBI:83834"/>
        <dbReference type="EC" id="5.2.1.8"/>
    </reaction>
</comment>
<dbReference type="AlphaFoldDB" id="A0AA36NAC7"/>
<evidence type="ECO:0000256" key="6">
    <source>
        <dbReference type="ARBA" id="ARBA00023235"/>
    </source>
</evidence>
<dbReference type="Gene3D" id="3.10.50.40">
    <property type="match status" value="1"/>
</dbReference>
<evidence type="ECO:0000256" key="3">
    <source>
        <dbReference type="ARBA" id="ARBA00022737"/>
    </source>
</evidence>
<dbReference type="PROSITE" id="PS50059">
    <property type="entry name" value="FKBP_PPIASE"/>
    <property type="match status" value="1"/>
</dbReference>
<feature type="domain" description="PPIase FKBP-type" evidence="8">
    <location>
        <begin position="24"/>
        <end position="107"/>
    </location>
</feature>
<keyword evidence="4" id="KW-0802">TPR repeat</keyword>
<evidence type="ECO:0000256" key="5">
    <source>
        <dbReference type="ARBA" id="ARBA00023110"/>
    </source>
</evidence>
<dbReference type="GO" id="GO:0003755">
    <property type="term" value="F:peptidyl-prolyl cis-trans isomerase activity"/>
    <property type="evidence" value="ECO:0007669"/>
    <property type="project" value="UniProtKB-KW"/>
</dbReference>
<dbReference type="InterPro" id="IPR011990">
    <property type="entry name" value="TPR-like_helical_dom_sf"/>
</dbReference>
<keyword evidence="6 7" id="KW-0413">Isomerase</keyword>
<evidence type="ECO:0000313" key="9">
    <source>
        <dbReference type="EMBL" id="CAJ1398629.1"/>
    </source>
</evidence>
<dbReference type="InterPro" id="IPR046357">
    <property type="entry name" value="PPIase_dom_sf"/>
</dbReference>
<evidence type="ECO:0000256" key="7">
    <source>
        <dbReference type="PROSITE-ProRule" id="PRU00277"/>
    </source>
</evidence>
<gene>
    <name evidence="9" type="ORF">EVOR1521_LOCUS22374</name>
</gene>
<keyword evidence="10" id="KW-1185">Reference proteome</keyword>
<evidence type="ECO:0000313" key="10">
    <source>
        <dbReference type="Proteomes" id="UP001178507"/>
    </source>
</evidence>
<evidence type="ECO:0000256" key="2">
    <source>
        <dbReference type="ARBA" id="ARBA00013194"/>
    </source>
</evidence>
<evidence type="ECO:0000256" key="4">
    <source>
        <dbReference type="ARBA" id="ARBA00022803"/>
    </source>
</evidence>
<dbReference type="InterPro" id="IPR001179">
    <property type="entry name" value="PPIase_FKBP_dom"/>
</dbReference>
<dbReference type="Gene3D" id="1.25.40.10">
    <property type="entry name" value="Tetratricopeptide repeat domain"/>
    <property type="match status" value="1"/>
</dbReference>
<dbReference type="Proteomes" id="UP001178507">
    <property type="component" value="Unassembled WGS sequence"/>
</dbReference>
<dbReference type="SUPFAM" id="SSF48452">
    <property type="entry name" value="TPR-like"/>
    <property type="match status" value="1"/>
</dbReference>
<accession>A0AA36NAC7</accession>
<evidence type="ECO:0000256" key="1">
    <source>
        <dbReference type="ARBA" id="ARBA00000971"/>
    </source>
</evidence>
<dbReference type="PANTHER" id="PTHR46512:SF9">
    <property type="entry name" value="PEPTIDYLPROLYL ISOMERASE"/>
    <property type="match status" value="1"/>
</dbReference>
<dbReference type="PANTHER" id="PTHR46512">
    <property type="entry name" value="PEPTIDYLPROLYL ISOMERASE"/>
    <property type="match status" value="1"/>
</dbReference>
<dbReference type="EMBL" id="CAUJNA010003305">
    <property type="protein sequence ID" value="CAJ1398629.1"/>
    <property type="molecule type" value="Genomic_DNA"/>
</dbReference>
<evidence type="ECO:0000259" key="8">
    <source>
        <dbReference type="PROSITE" id="PS50059"/>
    </source>
</evidence>
<name>A0AA36NAC7_9DINO</name>
<protein>
    <recommendedName>
        <fullName evidence="2 7">peptidylprolyl isomerase</fullName>
        <ecNumber evidence="2 7">5.2.1.8</ecNumber>
    </recommendedName>
</protein>
<dbReference type="EC" id="5.2.1.8" evidence="2 7"/>
<keyword evidence="3" id="KW-0677">Repeat</keyword>